<evidence type="ECO:0000313" key="2">
    <source>
        <dbReference type="EMBL" id="GJE85610.1"/>
    </source>
</evidence>
<feature type="compositionally biased region" description="Basic and acidic residues" evidence="1">
    <location>
        <begin position="304"/>
        <end position="316"/>
    </location>
</feature>
<organism evidence="2 3">
    <name type="scientific">Phanerochaete sordida</name>
    <dbReference type="NCBI Taxonomy" id="48140"/>
    <lineage>
        <taxon>Eukaryota</taxon>
        <taxon>Fungi</taxon>
        <taxon>Dikarya</taxon>
        <taxon>Basidiomycota</taxon>
        <taxon>Agaricomycotina</taxon>
        <taxon>Agaricomycetes</taxon>
        <taxon>Polyporales</taxon>
        <taxon>Phanerochaetaceae</taxon>
        <taxon>Phanerochaete</taxon>
    </lineage>
</organism>
<accession>A0A9P3G0B3</accession>
<evidence type="ECO:0000256" key="1">
    <source>
        <dbReference type="SAM" id="MobiDB-lite"/>
    </source>
</evidence>
<sequence>MVTDDLPWPELGNVSRGATRGNQGQKGVLGTPDSEGRAILQLRVQPGVLPVRLNRQATEWYRILDNEVNRALKLTKTYWRKARRRQDYDARADQDHMELHEWLQQLKDKVMSHLELLMQKGEIQGPPYLMPDNVELSFLRKFIERQAAGIPHNPRLRHGQVPTQSPRTVQRYIDEKLLEGSSTSPSMSWDAVDERGSAASPAIGFGDMQAVVSEVETNRKQLRSARAALSRAQRETQESFKRYKSCLDVEAAAMQQVAAAEERRDALMTSLMDACRPDGSEVSEESSRKSPYGQEEAQAAAGVDHGDLRTSPKQSHDPISGLYHKPNGTPSQDTVSGWRAMREMQQWAPPDPSGMAGGSGMGAVGQSAYHYSAAAAAQDMAMDVQGLASRKHSRSWDMAPGQPEIEVSSAMYFQMGKP</sequence>
<reference evidence="2 3" key="1">
    <citation type="submission" date="2021-08" db="EMBL/GenBank/DDBJ databases">
        <title>Draft Genome Sequence of Phanerochaete sordida strain YK-624.</title>
        <authorList>
            <person name="Mori T."/>
            <person name="Dohra H."/>
            <person name="Suzuki T."/>
            <person name="Kawagishi H."/>
            <person name="Hirai H."/>
        </authorList>
    </citation>
    <scope>NUCLEOTIDE SEQUENCE [LARGE SCALE GENOMIC DNA]</scope>
    <source>
        <strain evidence="2 3">YK-624</strain>
    </source>
</reference>
<proteinExistence type="predicted"/>
<keyword evidence="3" id="KW-1185">Reference proteome</keyword>
<dbReference type="OrthoDB" id="3241493at2759"/>
<dbReference type="AlphaFoldDB" id="A0A9P3G0B3"/>
<name>A0A9P3G0B3_9APHY</name>
<gene>
    <name evidence="2" type="ORF">PsYK624_016890</name>
</gene>
<protein>
    <submittedName>
        <fullName evidence="2">Uncharacterized protein</fullName>
    </submittedName>
</protein>
<dbReference type="Proteomes" id="UP000703269">
    <property type="component" value="Unassembled WGS sequence"/>
</dbReference>
<feature type="region of interest" description="Disordered" evidence="1">
    <location>
        <begin position="1"/>
        <end position="32"/>
    </location>
</feature>
<comment type="caution">
    <text evidence="2">The sequence shown here is derived from an EMBL/GenBank/DDBJ whole genome shotgun (WGS) entry which is preliminary data.</text>
</comment>
<feature type="region of interest" description="Disordered" evidence="1">
    <location>
        <begin position="275"/>
        <end position="335"/>
    </location>
</feature>
<evidence type="ECO:0000313" key="3">
    <source>
        <dbReference type="Proteomes" id="UP000703269"/>
    </source>
</evidence>
<dbReference type="EMBL" id="BPQB01000002">
    <property type="protein sequence ID" value="GJE85610.1"/>
    <property type="molecule type" value="Genomic_DNA"/>
</dbReference>